<dbReference type="OrthoDB" id="6608749at2759"/>
<dbReference type="OMA" id="SNFEWID"/>
<gene>
    <name evidence="2" type="ORF">HERILL_LOCUS1819</name>
</gene>
<keyword evidence="3" id="KW-1185">Reference proteome</keyword>
<dbReference type="Proteomes" id="UP000594454">
    <property type="component" value="Chromosome 1"/>
</dbReference>
<evidence type="ECO:0000256" key="1">
    <source>
        <dbReference type="SAM" id="MobiDB-lite"/>
    </source>
</evidence>
<dbReference type="InParanoid" id="A0A7R8YMI0"/>
<feature type="compositionally biased region" description="Basic and acidic residues" evidence="1">
    <location>
        <begin position="143"/>
        <end position="167"/>
    </location>
</feature>
<reference evidence="2 3" key="1">
    <citation type="submission" date="2020-11" db="EMBL/GenBank/DDBJ databases">
        <authorList>
            <person name="Wallbank WR R."/>
            <person name="Pardo Diaz C."/>
            <person name="Kozak K."/>
            <person name="Martin S."/>
            <person name="Jiggins C."/>
            <person name="Moest M."/>
            <person name="Warren A I."/>
            <person name="Generalovic N T."/>
            <person name="Byers J.R.P. K."/>
            <person name="Montejo-Kovacevich G."/>
            <person name="Yen C E."/>
        </authorList>
    </citation>
    <scope>NUCLEOTIDE SEQUENCE [LARGE SCALE GENOMIC DNA]</scope>
</reference>
<feature type="region of interest" description="Disordered" evidence="1">
    <location>
        <begin position="123"/>
        <end position="185"/>
    </location>
</feature>
<dbReference type="AlphaFoldDB" id="A0A7R8YMI0"/>
<feature type="compositionally biased region" description="Polar residues" evidence="1">
    <location>
        <begin position="124"/>
        <end position="142"/>
    </location>
</feature>
<organism evidence="2 3">
    <name type="scientific">Hermetia illucens</name>
    <name type="common">Black soldier fly</name>
    <dbReference type="NCBI Taxonomy" id="343691"/>
    <lineage>
        <taxon>Eukaryota</taxon>
        <taxon>Metazoa</taxon>
        <taxon>Ecdysozoa</taxon>
        <taxon>Arthropoda</taxon>
        <taxon>Hexapoda</taxon>
        <taxon>Insecta</taxon>
        <taxon>Pterygota</taxon>
        <taxon>Neoptera</taxon>
        <taxon>Endopterygota</taxon>
        <taxon>Diptera</taxon>
        <taxon>Brachycera</taxon>
        <taxon>Stratiomyomorpha</taxon>
        <taxon>Stratiomyidae</taxon>
        <taxon>Hermetiinae</taxon>
        <taxon>Hermetia</taxon>
    </lineage>
</organism>
<feature type="region of interest" description="Disordered" evidence="1">
    <location>
        <begin position="204"/>
        <end position="231"/>
    </location>
</feature>
<dbReference type="EMBL" id="LR899009">
    <property type="protein sequence ID" value="CAD7078558.1"/>
    <property type="molecule type" value="Genomic_DNA"/>
</dbReference>
<sequence>MSASRNKKNKAGGFRILWIPGRKKHGHKGRYDATNKQIQYSGGTLGHKNNAPWSLGGNKGLEKLIDSDIPGGSEGTSRVINALPTTYTIAATASTTVMKLDDTNQFSILDEREKQDEADFVRSNDINSAKYNNCDAPQSPDNSQEKNADKKDRNDREEKFEPPEKKENHHKKSKDNINSIESLQEKKLKDSTFDIADSSLYVNKYNGKKKNKKKKKKSKDGPDNDEDDPDENIVKCLYFTLMCCECTIS</sequence>
<proteinExistence type="predicted"/>
<protein>
    <submittedName>
        <fullName evidence="2">Uncharacterized protein</fullName>
    </submittedName>
</protein>
<feature type="compositionally biased region" description="Basic residues" evidence="1">
    <location>
        <begin position="206"/>
        <end position="218"/>
    </location>
</feature>
<accession>A0A7R8YMI0</accession>
<evidence type="ECO:0000313" key="3">
    <source>
        <dbReference type="Proteomes" id="UP000594454"/>
    </source>
</evidence>
<dbReference type="FunCoup" id="A0A7R8YMI0">
    <property type="interactions" value="4"/>
</dbReference>
<evidence type="ECO:0000313" key="2">
    <source>
        <dbReference type="EMBL" id="CAD7078558.1"/>
    </source>
</evidence>
<name>A0A7R8YMI0_HERIL</name>